<dbReference type="AlphaFoldDB" id="A0A0E9PVE3"/>
<name>A0A0E9PVE3_ANGAN</name>
<sequence>MGKLFLGNGWILLMCFQLAATTNEIQSQLYSKSVSPPTLTYVFHL</sequence>
<organism evidence="2">
    <name type="scientific">Anguilla anguilla</name>
    <name type="common">European freshwater eel</name>
    <name type="synonym">Muraena anguilla</name>
    <dbReference type="NCBI Taxonomy" id="7936"/>
    <lineage>
        <taxon>Eukaryota</taxon>
        <taxon>Metazoa</taxon>
        <taxon>Chordata</taxon>
        <taxon>Craniata</taxon>
        <taxon>Vertebrata</taxon>
        <taxon>Euteleostomi</taxon>
        <taxon>Actinopterygii</taxon>
        <taxon>Neopterygii</taxon>
        <taxon>Teleostei</taxon>
        <taxon>Anguilliformes</taxon>
        <taxon>Anguillidae</taxon>
        <taxon>Anguilla</taxon>
    </lineage>
</organism>
<reference evidence="2" key="2">
    <citation type="journal article" date="2015" name="Fish Shellfish Immunol.">
        <title>Early steps in the European eel (Anguilla anguilla)-Vibrio vulnificus interaction in the gills: Role of the RtxA13 toxin.</title>
        <authorList>
            <person name="Callol A."/>
            <person name="Pajuelo D."/>
            <person name="Ebbesson L."/>
            <person name="Teles M."/>
            <person name="MacKenzie S."/>
            <person name="Amaro C."/>
        </authorList>
    </citation>
    <scope>NUCLEOTIDE SEQUENCE</scope>
</reference>
<reference evidence="2" key="1">
    <citation type="submission" date="2014-11" db="EMBL/GenBank/DDBJ databases">
        <authorList>
            <person name="Amaro Gonzalez C."/>
        </authorList>
    </citation>
    <scope>NUCLEOTIDE SEQUENCE</scope>
</reference>
<dbReference type="EMBL" id="GBXM01100507">
    <property type="protein sequence ID" value="JAH08070.1"/>
    <property type="molecule type" value="Transcribed_RNA"/>
</dbReference>
<accession>A0A0E9PVE3</accession>
<keyword evidence="1" id="KW-0732">Signal</keyword>
<feature type="chain" id="PRO_5002431125" evidence="1">
    <location>
        <begin position="22"/>
        <end position="45"/>
    </location>
</feature>
<evidence type="ECO:0000313" key="2">
    <source>
        <dbReference type="EMBL" id="JAH08070.1"/>
    </source>
</evidence>
<proteinExistence type="predicted"/>
<feature type="signal peptide" evidence="1">
    <location>
        <begin position="1"/>
        <end position="21"/>
    </location>
</feature>
<evidence type="ECO:0000256" key="1">
    <source>
        <dbReference type="SAM" id="SignalP"/>
    </source>
</evidence>
<protein>
    <submittedName>
        <fullName evidence="2">Uncharacterized protein</fullName>
    </submittedName>
</protein>